<sequence>MGHISPRRLRQNRAISPERLSLLGHPPKRRSTSTTRKKRVLGHSRRLAERAMGDIPISPSRERSHITLRLRQQQSPRPETAWWTSSKTLGQKDDKKKQDQAITSEAIRQAWLQRLRPRASHQCSPVESNEMQKRKRKCKV</sequence>
<feature type="compositionally biased region" description="Polar residues" evidence="1">
    <location>
        <begin position="70"/>
        <end position="89"/>
    </location>
</feature>
<accession>A0A1V6PLD4</accession>
<proteinExistence type="predicted"/>
<feature type="region of interest" description="Disordered" evidence="1">
    <location>
        <begin position="116"/>
        <end position="140"/>
    </location>
</feature>
<gene>
    <name evidence="2" type="ORF">PENANT_c113G08779</name>
</gene>
<dbReference type="EMBL" id="MDYN01000113">
    <property type="protein sequence ID" value="OQD77346.1"/>
    <property type="molecule type" value="Genomic_DNA"/>
</dbReference>
<feature type="compositionally biased region" description="Basic and acidic residues" evidence="1">
    <location>
        <begin position="90"/>
        <end position="99"/>
    </location>
</feature>
<evidence type="ECO:0000313" key="2">
    <source>
        <dbReference type="EMBL" id="OQD77346.1"/>
    </source>
</evidence>
<organism evidence="2 3">
    <name type="scientific">Penicillium antarcticum</name>
    <dbReference type="NCBI Taxonomy" id="416450"/>
    <lineage>
        <taxon>Eukaryota</taxon>
        <taxon>Fungi</taxon>
        <taxon>Dikarya</taxon>
        <taxon>Ascomycota</taxon>
        <taxon>Pezizomycotina</taxon>
        <taxon>Eurotiomycetes</taxon>
        <taxon>Eurotiomycetidae</taxon>
        <taxon>Eurotiales</taxon>
        <taxon>Aspergillaceae</taxon>
        <taxon>Penicillium</taxon>
    </lineage>
</organism>
<evidence type="ECO:0000313" key="3">
    <source>
        <dbReference type="Proteomes" id="UP000191672"/>
    </source>
</evidence>
<keyword evidence="3" id="KW-1185">Reference proteome</keyword>
<reference evidence="3" key="1">
    <citation type="journal article" date="2017" name="Nat. Microbiol.">
        <title>Global analysis of biosynthetic gene clusters reveals vast potential of secondary metabolite production in Penicillium species.</title>
        <authorList>
            <person name="Nielsen J.C."/>
            <person name="Grijseels S."/>
            <person name="Prigent S."/>
            <person name="Ji B."/>
            <person name="Dainat J."/>
            <person name="Nielsen K.F."/>
            <person name="Frisvad J.C."/>
            <person name="Workman M."/>
            <person name="Nielsen J."/>
        </authorList>
    </citation>
    <scope>NUCLEOTIDE SEQUENCE [LARGE SCALE GENOMIC DNA]</scope>
    <source>
        <strain evidence="3">IBT 31811</strain>
    </source>
</reference>
<feature type="region of interest" description="Disordered" evidence="1">
    <location>
        <begin position="1"/>
        <end position="101"/>
    </location>
</feature>
<comment type="caution">
    <text evidence="2">The sequence shown here is derived from an EMBL/GenBank/DDBJ whole genome shotgun (WGS) entry which is preliminary data.</text>
</comment>
<dbReference type="Proteomes" id="UP000191672">
    <property type="component" value="Unassembled WGS sequence"/>
</dbReference>
<feature type="compositionally biased region" description="Basic residues" evidence="1">
    <location>
        <begin position="26"/>
        <end position="45"/>
    </location>
</feature>
<protein>
    <submittedName>
        <fullName evidence="2">Uncharacterized protein</fullName>
    </submittedName>
</protein>
<evidence type="ECO:0000256" key="1">
    <source>
        <dbReference type="SAM" id="MobiDB-lite"/>
    </source>
</evidence>
<name>A0A1V6PLD4_9EURO</name>
<feature type="compositionally biased region" description="Basic residues" evidence="1">
    <location>
        <begin position="1"/>
        <end position="11"/>
    </location>
</feature>
<dbReference type="AlphaFoldDB" id="A0A1V6PLD4"/>